<sequence>MPSPVADVAGGGEAEVVDVVDVVAGDGVAAGTGALTVSAGLVTAAVRQQFLADVSVRVHPHPDVGVRVTGRVVAGHGSMIGPAADGNQVAVPPGAGFPGAAHPRSRVERRGDIRGPAQASLPGPCHEQRADHGCRAPGDTAAWFRFRGATNVMVTQLL</sequence>
<dbReference type="EMBL" id="BAAAKV010000017">
    <property type="protein sequence ID" value="GAA1165350.1"/>
    <property type="molecule type" value="Genomic_DNA"/>
</dbReference>
<organism evidence="1 2">
    <name type="scientific">Streptomyces hebeiensis</name>
    <dbReference type="NCBI Taxonomy" id="229486"/>
    <lineage>
        <taxon>Bacteria</taxon>
        <taxon>Bacillati</taxon>
        <taxon>Actinomycetota</taxon>
        <taxon>Actinomycetes</taxon>
        <taxon>Kitasatosporales</taxon>
        <taxon>Streptomycetaceae</taxon>
        <taxon>Streptomyces</taxon>
    </lineage>
</organism>
<proteinExistence type="predicted"/>
<reference evidence="1 2" key="1">
    <citation type="journal article" date="2019" name="Int. J. Syst. Evol. Microbiol.">
        <title>The Global Catalogue of Microorganisms (GCM) 10K type strain sequencing project: providing services to taxonomists for standard genome sequencing and annotation.</title>
        <authorList>
            <consortium name="The Broad Institute Genomics Platform"/>
            <consortium name="The Broad Institute Genome Sequencing Center for Infectious Disease"/>
            <person name="Wu L."/>
            <person name="Ma J."/>
        </authorList>
    </citation>
    <scope>NUCLEOTIDE SEQUENCE [LARGE SCALE GENOMIC DNA]</scope>
    <source>
        <strain evidence="1 2">JCM 12696</strain>
    </source>
</reference>
<accession>A0ABN1URZ1</accession>
<gene>
    <name evidence="1" type="ORF">GCM10009654_22780</name>
</gene>
<name>A0ABN1URZ1_9ACTN</name>
<protein>
    <submittedName>
        <fullName evidence="1">Uncharacterized protein</fullName>
    </submittedName>
</protein>
<dbReference type="Proteomes" id="UP001501371">
    <property type="component" value="Unassembled WGS sequence"/>
</dbReference>
<keyword evidence="2" id="KW-1185">Reference proteome</keyword>
<evidence type="ECO:0000313" key="2">
    <source>
        <dbReference type="Proteomes" id="UP001501371"/>
    </source>
</evidence>
<evidence type="ECO:0000313" key="1">
    <source>
        <dbReference type="EMBL" id="GAA1165350.1"/>
    </source>
</evidence>
<comment type="caution">
    <text evidence="1">The sequence shown here is derived from an EMBL/GenBank/DDBJ whole genome shotgun (WGS) entry which is preliminary data.</text>
</comment>